<keyword evidence="3" id="KW-0732">Signal</keyword>
<dbReference type="Gene3D" id="3.40.190.10">
    <property type="entry name" value="Periplasmic binding protein-like II"/>
    <property type="match status" value="1"/>
</dbReference>
<feature type="signal peptide" evidence="3">
    <location>
        <begin position="1"/>
        <end position="25"/>
    </location>
</feature>
<dbReference type="AlphaFoldDB" id="A0A087M762"/>
<dbReference type="EMBL" id="JQGC01000001">
    <property type="protein sequence ID" value="KFL32715.1"/>
    <property type="molecule type" value="Genomic_DNA"/>
</dbReference>
<evidence type="ECO:0000259" key="4">
    <source>
        <dbReference type="Pfam" id="PF00496"/>
    </source>
</evidence>
<dbReference type="PANTHER" id="PTHR30290">
    <property type="entry name" value="PERIPLASMIC BINDING COMPONENT OF ABC TRANSPORTER"/>
    <property type="match status" value="1"/>
</dbReference>
<dbReference type="Gene3D" id="3.90.76.10">
    <property type="entry name" value="Dipeptide-binding Protein, Domain 1"/>
    <property type="match status" value="1"/>
</dbReference>
<feature type="chain" id="PRO_5001825950" evidence="3">
    <location>
        <begin position="26"/>
        <end position="543"/>
    </location>
</feature>
<reference evidence="5 6" key="1">
    <citation type="submission" date="2014-08" db="EMBL/GenBank/DDBJ databases">
        <authorList>
            <person name="Hassan Y.I."/>
            <person name="Lepp D."/>
            <person name="Zhou T."/>
        </authorList>
    </citation>
    <scope>NUCLEOTIDE SEQUENCE [LARGE SCALE GENOMIC DNA]</scope>
    <source>
        <strain evidence="5 6">IFO13584</strain>
    </source>
</reference>
<comment type="similarity">
    <text evidence="2">Belongs to the bacterial solute-binding protein 5 family.</text>
</comment>
<dbReference type="GO" id="GO:0015833">
    <property type="term" value="P:peptide transport"/>
    <property type="evidence" value="ECO:0007669"/>
    <property type="project" value="TreeGrafter"/>
</dbReference>
<name>A0A087M762_9HYPH</name>
<proteinExistence type="inferred from homology"/>
<dbReference type="STRING" id="46914.JP75_00740"/>
<dbReference type="Gene3D" id="3.10.105.10">
    <property type="entry name" value="Dipeptide-binding Protein, Domain 3"/>
    <property type="match status" value="1"/>
</dbReference>
<evidence type="ECO:0000313" key="6">
    <source>
        <dbReference type="Proteomes" id="UP000028981"/>
    </source>
</evidence>
<comment type="subcellular location">
    <subcellularLocation>
        <location evidence="1">Periplasm</location>
    </subcellularLocation>
</comment>
<evidence type="ECO:0000256" key="1">
    <source>
        <dbReference type="ARBA" id="ARBA00004418"/>
    </source>
</evidence>
<feature type="domain" description="Solute-binding protein family 5" evidence="4">
    <location>
        <begin position="28"/>
        <end position="138"/>
    </location>
</feature>
<dbReference type="RefSeq" id="WP_035077753.1">
    <property type="nucleotide sequence ID" value="NZ_JQGC01000001.1"/>
</dbReference>
<evidence type="ECO:0000256" key="2">
    <source>
        <dbReference type="ARBA" id="ARBA00005695"/>
    </source>
</evidence>
<dbReference type="Proteomes" id="UP000028981">
    <property type="component" value="Unassembled WGS sequence"/>
</dbReference>
<feature type="domain" description="Solute-binding protein family 5" evidence="4">
    <location>
        <begin position="317"/>
        <end position="537"/>
    </location>
</feature>
<gene>
    <name evidence="5" type="ORF">JP75_00740</name>
</gene>
<protein>
    <submittedName>
        <fullName evidence="5">Peptide ABC transporter substrate-binding protein</fullName>
    </submittedName>
</protein>
<comment type="caution">
    <text evidence="5">The sequence shown here is derived from an EMBL/GenBank/DDBJ whole genome shotgun (WGS) entry which is preliminary data.</text>
</comment>
<evidence type="ECO:0000256" key="3">
    <source>
        <dbReference type="SAM" id="SignalP"/>
    </source>
</evidence>
<keyword evidence="6" id="KW-1185">Reference proteome</keyword>
<accession>A0A087M762</accession>
<sequence length="543" mass="60165">MQFKKLIAVGLAALMSTTAIGHALAQPINENPLSDPRVRKAIAYAIDMDTIIETIFEGQAVRAIGMLPDGPNKPTDLIHYDYDPDKARALLAEAGWDSSRELDMVYYYTDQATADLMAALQAYLADVGIIVNYRLVEGDVASQISVVPDDPVNGPSKVTWDFLYGARAALALQEYFNRYAYGLKPMIPNIPRMNELVAKVNGTTDPEVQREGYFEMEHYINENVTQIPLYYQQLYTYESDRLHRNDAPYGNEQYNYNWGVENWTVDPDASGKAVMYTNAGPAQFFEVPWQNLGIWVANKFAFDTVLEADGSLTPIGGEMADTYEISEDGLTFTFTLKEGLTWHDGEPITAADVVWSIGAAAKFPVTHPVVQSTLKKIEGADAFIKGEAETLAGVTAEGNTVTVKFSTLDPNVLLSFSQFAPLPAKYFEGVDPVTLQQAPYWQKPIGSGPFKIDEVVMNDYTTLVPFEGYHKGTPKIEQIIARPSSDNDGNLLVNAQAQKADFGYTKAAGDVPGLEALDYMNVHPIDIPYTRMLWINQFPHPTN</sequence>
<organism evidence="5 6">
    <name type="scientific">Devosia riboflavina</name>
    <dbReference type="NCBI Taxonomy" id="46914"/>
    <lineage>
        <taxon>Bacteria</taxon>
        <taxon>Pseudomonadati</taxon>
        <taxon>Pseudomonadota</taxon>
        <taxon>Alphaproteobacteria</taxon>
        <taxon>Hyphomicrobiales</taxon>
        <taxon>Devosiaceae</taxon>
        <taxon>Devosia</taxon>
    </lineage>
</organism>
<dbReference type="OrthoDB" id="9803988at2"/>
<dbReference type="SUPFAM" id="SSF53850">
    <property type="entry name" value="Periplasmic binding protein-like II"/>
    <property type="match status" value="2"/>
</dbReference>
<dbReference type="Pfam" id="PF00496">
    <property type="entry name" value="SBP_bac_5"/>
    <property type="match status" value="2"/>
</dbReference>
<dbReference type="InterPro" id="IPR039424">
    <property type="entry name" value="SBP_5"/>
</dbReference>
<evidence type="ECO:0000313" key="5">
    <source>
        <dbReference type="EMBL" id="KFL32715.1"/>
    </source>
</evidence>
<dbReference type="InterPro" id="IPR000914">
    <property type="entry name" value="SBP_5_dom"/>
</dbReference>
<dbReference type="GO" id="GO:1904680">
    <property type="term" value="F:peptide transmembrane transporter activity"/>
    <property type="evidence" value="ECO:0007669"/>
    <property type="project" value="TreeGrafter"/>
</dbReference>